<dbReference type="EMBL" id="JAZGQO010000011">
    <property type="protein sequence ID" value="KAK6173736.1"/>
    <property type="molecule type" value="Genomic_DNA"/>
</dbReference>
<dbReference type="SUPFAM" id="SSF56496">
    <property type="entry name" value="Fibrinogen C-terminal domain-like"/>
    <property type="match status" value="1"/>
</dbReference>
<dbReference type="Gene3D" id="3.90.215.10">
    <property type="entry name" value="Gamma Fibrinogen, chain A, domain 1"/>
    <property type="match status" value="1"/>
</dbReference>
<dbReference type="InterPro" id="IPR050373">
    <property type="entry name" value="Fibrinogen_C-term_domain"/>
</dbReference>
<dbReference type="InterPro" id="IPR036056">
    <property type="entry name" value="Fibrinogen-like_C"/>
</dbReference>
<dbReference type="SMART" id="SM00186">
    <property type="entry name" value="FBG"/>
    <property type="match status" value="1"/>
</dbReference>
<reference evidence="2 3" key="1">
    <citation type="submission" date="2024-01" db="EMBL/GenBank/DDBJ databases">
        <title>The genome of the rayed Mediterranean limpet Patella caerulea (Linnaeus, 1758).</title>
        <authorList>
            <person name="Anh-Thu Weber A."/>
            <person name="Halstead-Nussloch G."/>
        </authorList>
    </citation>
    <scope>NUCLEOTIDE SEQUENCE [LARGE SCALE GENOMIC DNA]</scope>
    <source>
        <strain evidence="2">AATW-2023a</strain>
        <tissue evidence="2">Whole specimen</tissue>
    </source>
</reference>
<gene>
    <name evidence="2" type="ORF">SNE40_017140</name>
</gene>
<dbReference type="AlphaFoldDB" id="A0AAN8JD53"/>
<feature type="domain" description="Fibrinogen C-terminal" evidence="1">
    <location>
        <begin position="44"/>
        <end position="244"/>
    </location>
</feature>
<dbReference type="PANTHER" id="PTHR19143">
    <property type="entry name" value="FIBRINOGEN/TENASCIN/ANGIOPOEITIN"/>
    <property type="match status" value="1"/>
</dbReference>
<protein>
    <recommendedName>
        <fullName evidence="1">Fibrinogen C-terminal domain-containing protein</fullName>
    </recommendedName>
</protein>
<organism evidence="2 3">
    <name type="scientific">Patella caerulea</name>
    <name type="common">Rayed Mediterranean limpet</name>
    <dbReference type="NCBI Taxonomy" id="87958"/>
    <lineage>
        <taxon>Eukaryota</taxon>
        <taxon>Metazoa</taxon>
        <taxon>Spiralia</taxon>
        <taxon>Lophotrochozoa</taxon>
        <taxon>Mollusca</taxon>
        <taxon>Gastropoda</taxon>
        <taxon>Patellogastropoda</taxon>
        <taxon>Patelloidea</taxon>
        <taxon>Patellidae</taxon>
        <taxon>Patella</taxon>
    </lineage>
</organism>
<sequence length="277" mass="31816">MYDEETKLCSLYESGENCLVADAMDNKVCYKQNYVCGESNCTRCPIGYYGDQCQHIIRDCHDGFTKALFPPKIMLSFIQPAVNSPITEVICGFRQFGWTRILSRHINCLEVDFNRTYGAFSDGFGNPPGNHFIGLENIYRIIENHDSLILRVEFTFVDRTFKFGDYNNFAISSKIDNFRLMIGSYRDGPTFSGDSLVNGIHNLNGRPFSTFDRDFTNHSCPDRFGGGWWYLDDPVCSRSNINGKRHGEDFESTWHWLDDFGNKTSFSAINLIIFPDY</sequence>
<accession>A0AAN8JD53</accession>
<dbReference type="Proteomes" id="UP001347796">
    <property type="component" value="Unassembled WGS sequence"/>
</dbReference>
<name>A0AAN8JD53_PATCE</name>
<dbReference type="PROSITE" id="PS51406">
    <property type="entry name" value="FIBRINOGEN_C_2"/>
    <property type="match status" value="1"/>
</dbReference>
<proteinExistence type="predicted"/>
<dbReference type="GO" id="GO:0005615">
    <property type="term" value="C:extracellular space"/>
    <property type="evidence" value="ECO:0007669"/>
    <property type="project" value="TreeGrafter"/>
</dbReference>
<comment type="caution">
    <text evidence="2">The sequence shown here is derived from an EMBL/GenBank/DDBJ whole genome shotgun (WGS) entry which is preliminary data.</text>
</comment>
<keyword evidence="3" id="KW-1185">Reference proteome</keyword>
<dbReference type="Pfam" id="PF00147">
    <property type="entry name" value="Fibrinogen_C"/>
    <property type="match status" value="1"/>
</dbReference>
<evidence type="ECO:0000313" key="2">
    <source>
        <dbReference type="EMBL" id="KAK6173736.1"/>
    </source>
</evidence>
<dbReference type="InterPro" id="IPR014716">
    <property type="entry name" value="Fibrinogen_a/b/g_C_1"/>
</dbReference>
<evidence type="ECO:0000259" key="1">
    <source>
        <dbReference type="PROSITE" id="PS51406"/>
    </source>
</evidence>
<dbReference type="InterPro" id="IPR002181">
    <property type="entry name" value="Fibrinogen_a/b/g_C_dom"/>
</dbReference>
<evidence type="ECO:0000313" key="3">
    <source>
        <dbReference type="Proteomes" id="UP001347796"/>
    </source>
</evidence>